<feature type="region of interest" description="Disordered" evidence="5">
    <location>
        <begin position="12"/>
        <end position="85"/>
    </location>
</feature>
<evidence type="ECO:0000256" key="1">
    <source>
        <dbReference type="ARBA" id="ARBA00007074"/>
    </source>
</evidence>
<evidence type="ECO:0000256" key="2">
    <source>
        <dbReference type="ARBA" id="ARBA00022670"/>
    </source>
</evidence>
<evidence type="ECO:0000313" key="7">
    <source>
        <dbReference type="EMBL" id="MBE9373147.1"/>
    </source>
</evidence>
<evidence type="ECO:0000256" key="3">
    <source>
        <dbReference type="ARBA" id="ARBA00022801"/>
    </source>
</evidence>
<gene>
    <name evidence="7" type="ORF">IQ251_01665</name>
</gene>
<evidence type="ECO:0000256" key="4">
    <source>
        <dbReference type="ARBA" id="ARBA00022807"/>
    </source>
</evidence>
<comment type="caution">
    <text evidence="7">The sequence shown here is derived from an EMBL/GenBank/DDBJ whole genome shotgun (WGS) entry which is preliminary data.</text>
</comment>
<dbReference type="SUPFAM" id="SSF54001">
    <property type="entry name" value="Cysteine proteinases"/>
    <property type="match status" value="1"/>
</dbReference>
<evidence type="ECO:0000256" key="5">
    <source>
        <dbReference type="SAM" id="MobiDB-lite"/>
    </source>
</evidence>
<dbReference type="EMBL" id="JADEYC010000003">
    <property type="protein sequence ID" value="MBE9373147.1"/>
    <property type="molecule type" value="Genomic_DNA"/>
</dbReference>
<feature type="domain" description="NlpC/P60" evidence="6">
    <location>
        <begin position="214"/>
        <end position="334"/>
    </location>
</feature>
<dbReference type="Proteomes" id="UP000598360">
    <property type="component" value="Unassembled WGS sequence"/>
</dbReference>
<feature type="region of interest" description="Disordered" evidence="5">
    <location>
        <begin position="143"/>
        <end position="164"/>
    </location>
</feature>
<comment type="similarity">
    <text evidence="1">Belongs to the peptidase C40 family.</text>
</comment>
<feature type="compositionally biased region" description="Basic and acidic residues" evidence="5">
    <location>
        <begin position="148"/>
        <end position="164"/>
    </location>
</feature>
<proteinExistence type="inferred from homology"/>
<dbReference type="Gene3D" id="3.90.1720.10">
    <property type="entry name" value="endopeptidase domain like (from Nostoc punctiforme)"/>
    <property type="match status" value="1"/>
</dbReference>
<evidence type="ECO:0000259" key="6">
    <source>
        <dbReference type="PROSITE" id="PS51935"/>
    </source>
</evidence>
<dbReference type="InterPro" id="IPR038765">
    <property type="entry name" value="Papain-like_cys_pep_sf"/>
</dbReference>
<evidence type="ECO:0000313" key="8">
    <source>
        <dbReference type="Proteomes" id="UP000598360"/>
    </source>
</evidence>
<reference evidence="7" key="1">
    <citation type="submission" date="2020-10" db="EMBL/GenBank/DDBJ databases">
        <title>Diversity and distribution of actinomycetes associated with coral in the coast of Hainan.</title>
        <authorList>
            <person name="Li F."/>
        </authorList>
    </citation>
    <scope>NUCLEOTIDE SEQUENCE</scope>
    <source>
        <strain evidence="7">HNM0983</strain>
    </source>
</reference>
<dbReference type="GO" id="GO:0006508">
    <property type="term" value="P:proteolysis"/>
    <property type="evidence" value="ECO:0007669"/>
    <property type="project" value="UniProtKB-KW"/>
</dbReference>
<organism evidence="7 8">
    <name type="scientific">Saccharopolyspora montiporae</name>
    <dbReference type="NCBI Taxonomy" id="2781240"/>
    <lineage>
        <taxon>Bacteria</taxon>
        <taxon>Bacillati</taxon>
        <taxon>Actinomycetota</taxon>
        <taxon>Actinomycetes</taxon>
        <taxon>Pseudonocardiales</taxon>
        <taxon>Pseudonocardiaceae</taxon>
        <taxon>Saccharopolyspora</taxon>
    </lineage>
</organism>
<keyword evidence="3" id="KW-0378">Hydrolase</keyword>
<protein>
    <submittedName>
        <fullName evidence="7">C40 family peptidase</fullName>
    </submittedName>
</protein>
<dbReference type="PANTHER" id="PTHR47359:SF3">
    <property type="entry name" value="NLP_P60 DOMAIN-CONTAINING PROTEIN-RELATED"/>
    <property type="match status" value="1"/>
</dbReference>
<name>A0A929FYX0_9PSEU</name>
<sequence length="334" mass="35407">MAATAVAAVVGVTSGQAFADPPLPDNASDAAQQVRDLSHRAEQLTEEKKKAEEDHQAKREELDRATAKAVQSEQVAEQARTEEDRFRGRVDQLTTASYQGARLNKLSALLVSEQPQEYLDRAAALDVLSRDNNEAITSLANATNQAESSEKQAKEARAQAARAEADSARIAGELKDKTAAMDQQIAQVEQRYEELSADEQDSLVSDGSTDVGTIAGAGAAVEAVNAALSVQGAPYVWGAKGPSEFDCSGLMYWAYEQAGVSIGGSTKSQVTEGESVSASELKPGDMIFYYSPVSHVSMYVGDGKAVHAPTSGDVVKVTDYDSIGDVTDIRRVAG</sequence>
<dbReference type="RefSeq" id="WP_193926608.1">
    <property type="nucleotide sequence ID" value="NZ_JADEYC010000003.1"/>
</dbReference>
<dbReference type="AlphaFoldDB" id="A0A929FYX0"/>
<dbReference type="Pfam" id="PF00877">
    <property type="entry name" value="NLPC_P60"/>
    <property type="match status" value="1"/>
</dbReference>
<feature type="compositionally biased region" description="Basic and acidic residues" evidence="5">
    <location>
        <begin position="36"/>
        <end position="66"/>
    </location>
</feature>
<keyword evidence="8" id="KW-1185">Reference proteome</keyword>
<dbReference type="InterPro" id="IPR000064">
    <property type="entry name" value="NLP_P60_dom"/>
</dbReference>
<dbReference type="PANTHER" id="PTHR47359">
    <property type="entry name" value="PEPTIDOGLYCAN DL-ENDOPEPTIDASE CWLO"/>
    <property type="match status" value="1"/>
</dbReference>
<keyword evidence="4" id="KW-0788">Thiol protease</keyword>
<dbReference type="InterPro" id="IPR051794">
    <property type="entry name" value="PG_Endopeptidase_C40"/>
</dbReference>
<dbReference type="GO" id="GO:0008234">
    <property type="term" value="F:cysteine-type peptidase activity"/>
    <property type="evidence" value="ECO:0007669"/>
    <property type="project" value="UniProtKB-KW"/>
</dbReference>
<accession>A0A929FYX0</accession>
<dbReference type="PROSITE" id="PS51935">
    <property type="entry name" value="NLPC_P60"/>
    <property type="match status" value="1"/>
</dbReference>
<keyword evidence="2" id="KW-0645">Protease</keyword>